<dbReference type="Gene3D" id="3.40.50.460">
    <property type="entry name" value="Phosphofructokinase domain"/>
    <property type="match status" value="1"/>
</dbReference>
<evidence type="ECO:0000256" key="11">
    <source>
        <dbReference type="ARBA" id="ARBA00022842"/>
    </source>
</evidence>
<comment type="caution">
    <text evidence="14">Lacks conserved residue(s) required for the propagation of feature annotation.</text>
</comment>
<evidence type="ECO:0000256" key="13">
    <source>
        <dbReference type="ARBA" id="ARBA00048070"/>
    </source>
</evidence>
<evidence type="ECO:0000256" key="4">
    <source>
        <dbReference type="ARBA" id="ARBA00022490"/>
    </source>
</evidence>
<sequence length="328" mass="35356">MSKEIKKIGVFTSGGDSPGMNAAVRSVVRTCAFHNIECVGIYQGYEGIMNGDFEVLGARSVKGIINKGGTILKSARSKEFRTKEGRKKAHDQLVKAGIDALVAIGGDGTFTGAMIFNEEFGFPVMGIPGTIDNDIFGTTHTLGFDTALNTVVEAIDKIRDTASSHNRLFFIEVMGRDVGHIALNVGIAGGAEEILIPEEDLGLDRLVESLNKSRTSGKSSSIVIVAEGDKIGKNIFELKDFVDENMEGYDVRVSVLGHMQRGGSPSCFDRVLASRMGVKAVESLMEGKTNYMVGLKNNKMELTPLNQAIKGKSKINLELLRVSDIMST</sequence>
<reference evidence="20" key="1">
    <citation type="journal article" date="2014" name="Genome Announc.">
        <title>Draft Genome Sequence of Marine Flavobacterium Jejuia pallidilutea Strain 11shimoA1 and Pigmentation Mutants.</title>
        <authorList>
            <person name="Takatani N."/>
            <person name="Nakanishi M."/>
            <person name="Meirelles P."/>
            <person name="Mino S."/>
            <person name="Suda W."/>
            <person name="Oshima K."/>
            <person name="Hattori M."/>
            <person name="Ohkuma M."/>
            <person name="Hosokawa M."/>
            <person name="Miyashita K."/>
            <person name="Thompson F.L."/>
            <person name="Niwa A."/>
            <person name="Sawabe T."/>
            <person name="Sawabe T."/>
        </authorList>
    </citation>
    <scope>NUCLEOTIDE SEQUENCE [LARGE SCALE GENOMIC DNA]</scope>
    <source>
        <strain evidence="20">JCM 19538</strain>
    </source>
</reference>
<dbReference type="InterPro" id="IPR035966">
    <property type="entry name" value="PKF_sf"/>
</dbReference>
<dbReference type="RefSeq" id="WP_042243270.1">
    <property type="nucleotide sequence ID" value="NZ_BBNR01000007.1"/>
</dbReference>
<dbReference type="PROSITE" id="PS00433">
    <property type="entry name" value="PHOSPHOFRUCTOKINASE"/>
    <property type="match status" value="1"/>
</dbReference>
<keyword evidence="7 14" id="KW-0479">Metal-binding</keyword>
<accession>A0A090VSN9</accession>
<dbReference type="NCBIfam" id="TIGR02482">
    <property type="entry name" value="PFKA_ATP"/>
    <property type="match status" value="1"/>
</dbReference>
<dbReference type="SUPFAM" id="SSF53784">
    <property type="entry name" value="Phosphofructokinase"/>
    <property type="match status" value="1"/>
</dbReference>
<dbReference type="InterPro" id="IPR015912">
    <property type="entry name" value="Phosphofructokinase_CS"/>
</dbReference>
<feature type="binding site" evidence="14">
    <location>
        <position position="107"/>
    </location>
    <ligand>
        <name>Mg(2+)</name>
        <dbReference type="ChEBI" id="CHEBI:18420"/>
        <note>catalytic</note>
    </ligand>
</feature>
<evidence type="ECO:0000313" key="18">
    <source>
        <dbReference type="EMBL" id="GAL90557.1"/>
    </source>
</evidence>
<keyword evidence="8 14" id="KW-0547">Nucleotide-binding</keyword>
<feature type="binding site" description="in other chain" evidence="14">
    <location>
        <begin position="130"/>
        <end position="132"/>
    </location>
    <ligand>
        <name>substrate</name>
        <note>ligand shared between dimeric partners</note>
    </ligand>
</feature>
<dbReference type="EMBL" id="BBNY01000076">
    <property type="protein sequence ID" value="GAL90557.1"/>
    <property type="molecule type" value="Genomic_DNA"/>
</dbReference>
<evidence type="ECO:0000256" key="6">
    <source>
        <dbReference type="ARBA" id="ARBA00022679"/>
    </source>
</evidence>
<dbReference type="PANTHER" id="PTHR13697:SF4">
    <property type="entry name" value="ATP-DEPENDENT 6-PHOSPHOFRUCTOKINASE"/>
    <property type="match status" value="1"/>
</dbReference>
<feature type="binding site" evidence="14">
    <location>
        <position position="15"/>
    </location>
    <ligand>
        <name>ATP</name>
        <dbReference type="ChEBI" id="CHEBI:30616"/>
    </ligand>
</feature>
<feature type="binding site" evidence="14">
    <location>
        <position position="252"/>
    </location>
    <ligand>
        <name>substrate</name>
        <note>ligand shared between dimeric partners</note>
    </ligand>
</feature>
<keyword evidence="10 14" id="KW-0067">ATP-binding</keyword>
<feature type="binding site" description="in other chain" evidence="14">
    <location>
        <position position="159"/>
    </location>
    <ligand>
        <name>ADP</name>
        <dbReference type="ChEBI" id="CHEBI:456216"/>
        <note>allosteric activator; ligand shared between dimeric partners</note>
    </ligand>
</feature>
<dbReference type="AlphaFoldDB" id="A0A090VSN9"/>
<protein>
    <recommendedName>
        <fullName evidence="14">ATP-dependent 6-phosphofructokinase</fullName>
        <shortName evidence="14">ATP-PFK</shortName>
        <shortName evidence="14">Phosphofructokinase</shortName>
        <ecNumber evidence="14">2.7.1.11</ecNumber>
    </recommendedName>
    <alternativeName>
        <fullName evidence="14">Phosphohexokinase</fullName>
    </alternativeName>
</protein>
<dbReference type="InterPro" id="IPR012828">
    <property type="entry name" value="PFKA_ATP_prok"/>
</dbReference>
<evidence type="ECO:0000256" key="2">
    <source>
        <dbReference type="ARBA" id="ARBA00004496"/>
    </source>
</evidence>
<feature type="binding site" description="in other chain" evidence="14">
    <location>
        <begin position="258"/>
        <end position="261"/>
    </location>
    <ligand>
        <name>substrate</name>
        <note>ligand shared between dimeric partners</note>
    </ligand>
</feature>
<feature type="binding site" description="in other chain" evidence="14">
    <location>
        <position position="227"/>
    </location>
    <ligand>
        <name>substrate</name>
        <note>ligand shared between dimeric partners</note>
    </ligand>
</feature>
<dbReference type="GO" id="GO:0042802">
    <property type="term" value="F:identical protein binding"/>
    <property type="evidence" value="ECO:0007669"/>
    <property type="project" value="TreeGrafter"/>
</dbReference>
<dbReference type="Proteomes" id="UP000029646">
    <property type="component" value="Unassembled WGS sequence"/>
</dbReference>
<name>A0A090VSN9_9FLAO</name>
<evidence type="ECO:0000256" key="12">
    <source>
        <dbReference type="ARBA" id="ARBA00023152"/>
    </source>
</evidence>
<evidence type="ECO:0000256" key="5">
    <source>
        <dbReference type="ARBA" id="ARBA00022533"/>
    </source>
</evidence>
<keyword evidence="6 14" id="KW-0808">Transferase</keyword>
<dbReference type="PIRSF" id="PIRSF000532">
    <property type="entry name" value="ATP_PFK_prok"/>
    <property type="match status" value="1"/>
</dbReference>
<evidence type="ECO:0000256" key="3">
    <source>
        <dbReference type="ARBA" id="ARBA00004679"/>
    </source>
</evidence>
<dbReference type="GO" id="GO:0005524">
    <property type="term" value="F:ATP binding"/>
    <property type="evidence" value="ECO:0007669"/>
    <property type="project" value="UniProtKB-UniRule"/>
</dbReference>
<evidence type="ECO:0000313" key="20">
    <source>
        <dbReference type="Proteomes" id="UP000030184"/>
    </source>
</evidence>
<comment type="subunit">
    <text evidence="14">Homotetramer.</text>
</comment>
<feature type="binding site" evidence="14">
    <location>
        <position position="167"/>
    </location>
    <ligand>
        <name>substrate</name>
        <note>ligand shared between dimeric partners</note>
    </ligand>
</feature>
<dbReference type="Gene3D" id="3.40.50.450">
    <property type="match status" value="1"/>
</dbReference>
<dbReference type="EMBL" id="BBNS01000007">
    <property type="protein sequence ID" value="GAL70678.1"/>
    <property type="molecule type" value="Genomic_DNA"/>
</dbReference>
<dbReference type="Pfam" id="PF00365">
    <property type="entry name" value="PFK"/>
    <property type="match status" value="1"/>
</dbReference>
<dbReference type="GO" id="GO:0046872">
    <property type="term" value="F:metal ion binding"/>
    <property type="evidence" value="ECO:0007669"/>
    <property type="project" value="UniProtKB-KW"/>
</dbReference>
<evidence type="ECO:0000256" key="8">
    <source>
        <dbReference type="ARBA" id="ARBA00022741"/>
    </source>
</evidence>
<dbReference type="FunFam" id="3.40.50.460:FF:000002">
    <property type="entry name" value="ATP-dependent 6-phosphofructokinase"/>
    <property type="match status" value="1"/>
</dbReference>
<evidence type="ECO:0000313" key="19">
    <source>
        <dbReference type="Proteomes" id="UP000029641"/>
    </source>
</evidence>
<dbReference type="PRINTS" id="PR00476">
    <property type="entry name" value="PHFRCTKINASE"/>
</dbReference>
<keyword evidence="12 14" id="KW-0324">Glycolysis</keyword>
<dbReference type="STRING" id="504487.JCM19538_322"/>
<feature type="binding site" description="in other chain" evidence="14">
    <location>
        <begin position="174"/>
        <end position="176"/>
    </location>
    <ligand>
        <name>substrate</name>
        <note>ligand shared between dimeric partners</note>
    </ligand>
</feature>
<dbReference type="UniPathway" id="UPA00109">
    <property type="reaction ID" value="UER00182"/>
</dbReference>
<feature type="active site" description="Proton acceptor" evidence="14">
    <location>
        <position position="132"/>
    </location>
</feature>
<dbReference type="HAMAP" id="MF_00339">
    <property type="entry name" value="Phosphofructokinase_I_B1"/>
    <property type="match status" value="1"/>
</dbReference>
<dbReference type="GO" id="GO:0016208">
    <property type="term" value="F:AMP binding"/>
    <property type="evidence" value="ECO:0007669"/>
    <property type="project" value="TreeGrafter"/>
</dbReference>
<comment type="subcellular location">
    <subcellularLocation>
        <location evidence="2 14">Cytoplasm</location>
    </subcellularLocation>
</comment>
<evidence type="ECO:0000256" key="1">
    <source>
        <dbReference type="ARBA" id="ARBA00001946"/>
    </source>
</evidence>
<evidence type="ECO:0000256" key="10">
    <source>
        <dbReference type="ARBA" id="ARBA00022840"/>
    </source>
</evidence>
<keyword evidence="11 14" id="KW-0460">Magnesium</keyword>
<evidence type="ECO:0000256" key="14">
    <source>
        <dbReference type="HAMAP-Rule" id="MF_00339"/>
    </source>
</evidence>
<comment type="function">
    <text evidence="14">Catalyzes the phosphorylation of D-fructose 6-phosphate to fructose 1,6-bisphosphate by ATP, the first committing step of glycolysis.</text>
</comment>
<comment type="pathway">
    <text evidence="3 14">Carbohydrate degradation; glycolysis; D-glyceraldehyde 3-phosphate and glycerone phosphate from D-glucose: step 3/4.</text>
</comment>
<keyword evidence="9 14" id="KW-0418">Kinase</keyword>
<dbReference type="EMBL" id="BBNR01000007">
    <property type="protein sequence ID" value="GAL66973.1"/>
    <property type="molecule type" value="Genomic_DNA"/>
</dbReference>
<dbReference type="Proteomes" id="UP000029641">
    <property type="component" value="Unassembled WGS sequence"/>
</dbReference>
<feature type="domain" description="Phosphofructokinase" evidence="15">
    <location>
        <begin position="7"/>
        <end position="283"/>
    </location>
</feature>
<dbReference type="eggNOG" id="COG0205">
    <property type="taxonomic scope" value="Bacteria"/>
</dbReference>
<dbReference type="GO" id="GO:0061621">
    <property type="term" value="P:canonical glycolysis"/>
    <property type="evidence" value="ECO:0007669"/>
    <property type="project" value="TreeGrafter"/>
</dbReference>
<comment type="cofactor">
    <cofactor evidence="1 14">
        <name>Mg(2+)</name>
        <dbReference type="ChEBI" id="CHEBI:18420"/>
    </cofactor>
</comment>
<proteinExistence type="inferred from homology"/>
<dbReference type="GO" id="GO:0006002">
    <property type="term" value="P:fructose 6-phosphate metabolic process"/>
    <property type="evidence" value="ECO:0007669"/>
    <property type="project" value="UniProtKB-UniRule"/>
</dbReference>
<evidence type="ECO:0000313" key="16">
    <source>
        <dbReference type="EMBL" id="GAL66973.1"/>
    </source>
</evidence>
<dbReference type="InterPro" id="IPR000023">
    <property type="entry name" value="Phosphofructokinase_dom"/>
</dbReference>
<dbReference type="GO" id="GO:0003872">
    <property type="term" value="F:6-phosphofructokinase activity"/>
    <property type="evidence" value="ECO:0007669"/>
    <property type="project" value="UniProtKB-UniRule"/>
</dbReference>
<dbReference type="GO" id="GO:0048029">
    <property type="term" value="F:monosaccharide binding"/>
    <property type="evidence" value="ECO:0007669"/>
    <property type="project" value="TreeGrafter"/>
</dbReference>
<comment type="caution">
    <text evidence="16">The sequence shown here is derived from an EMBL/GenBank/DDBJ whole genome shotgun (WGS) entry which is preliminary data.</text>
</comment>
<dbReference type="InterPro" id="IPR022953">
    <property type="entry name" value="ATP_PFK"/>
</dbReference>
<feature type="binding site" evidence="14">
    <location>
        <begin position="76"/>
        <end position="77"/>
    </location>
    <ligand>
        <name>ATP</name>
        <dbReference type="ChEBI" id="CHEBI:30616"/>
    </ligand>
</feature>
<feature type="binding site" description="in other chain" evidence="14">
    <location>
        <begin position="190"/>
        <end position="192"/>
    </location>
    <ligand>
        <name>ADP</name>
        <dbReference type="ChEBI" id="CHEBI:456216"/>
        <note>allosteric activator; ligand shared between dimeric partners</note>
    </ligand>
</feature>
<evidence type="ECO:0000256" key="7">
    <source>
        <dbReference type="ARBA" id="ARBA00022723"/>
    </source>
</evidence>
<comment type="similarity">
    <text evidence="14">Belongs to the phosphofructokinase type A (PFKA) family. ATP-dependent PFK group I subfamily. Prokaryotic clade 'B1' sub-subfamily.</text>
</comment>
<dbReference type="PANTHER" id="PTHR13697">
    <property type="entry name" value="PHOSPHOFRUCTOKINASE"/>
    <property type="match status" value="1"/>
</dbReference>
<organism evidence="16 19">
    <name type="scientific">Jejuia pallidilutea</name>
    <dbReference type="NCBI Taxonomy" id="504487"/>
    <lineage>
        <taxon>Bacteria</taxon>
        <taxon>Pseudomonadati</taxon>
        <taxon>Bacteroidota</taxon>
        <taxon>Flavobacteriia</taxon>
        <taxon>Flavobacteriales</taxon>
        <taxon>Flavobacteriaceae</taxon>
        <taxon>Jejuia</taxon>
    </lineage>
</organism>
<dbReference type="InterPro" id="IPR012003">
    <property type="entry name" value="ATP_PFK_prok-type"/>
</dbReference>
<dbReference type="GO" id="GO:0005945">
    <property type="term" value="C:6-phosphofructokinase complex"/>
    <property type="evidence" value="ECO:0007669"/>
    <property type="project" value="TreeGrafter"/>
</dbReference>
<dbReference type="EC" id="2.7.1.11" evidence="14"/>
<feature type="binding site" evidence="14">
    <location>
        <begin position="106"/>
        <end position="109"/>
    </location>
    <ligand>
        <name>ATP</name>
        <dbReference type="ChEBI" id="CHEBI:30616"/>
    </ligand>
</feature>
<evidence type="ECO:0000259" key="15">
    <source>
        <dbReference type="Pfam" id="PF00365"/>
    </source>
</evidence>
<evidence type="ECO:0000313" key="17">
    <source>
        <dbReference type="EMBL" id="GAL70678.1"/>
    </source>
</evidence>
<dbReference type="Proteomes" id="UP000030184">
    <property type="component" value="Unassembled WGS sequence"/>
</dbReference>
<evidence type="ECO:0000256" key="9">
    <source>
        <dbReference type="ARBA" id="ARBA00022777"/>
    </source>
</evidence>
<gene>
    <name evidence="14" type="primary">pfkA</name>
    <name evidence="16" type="ORF">JCM19301_2138</name>
    <name evidence="17" type="ORF">JCM19302_2400</name>
    <name evidence="18" type="ORF">JCM19538_322</name>
</gene>
<comment type="activity regulation">
    <text evidence="14">Allosterically activated by ADP and other diphosphonucleosides, and allosterically inhibited by phosphoenolpyruvate.</text>
</comment>
<dbReference type="OrthoDB" id="9802503at2"/>
<dbReference type="NCBIfam" id="NF002872">
    <property type="entry name" value="PRK03202.1"/>
    <property type="match status" value="1"/>
</dbReference>
<keyword evidence="5 14" id="KW-0021">Allosteric enzyme</keyword>
<comment type="catalytic activity">
    <reaction evidence="13 14">
        <text>beta-D-fructose 6-phosphate + ATP = beta-D-fructose 1,6-bisphosphate + ADP + H(+)</text>
        <dbReference type="Rhea" id="RHEA:16109"/>
        <dbReference type="ChEBI" id="CHEBI:15378"/>
        <dbReference type="ChEBI" id="CHEBI:30616"/>
        <dbReference type="ChEBI" id="CHEBI:32966"/>
        <dbReference type="ChEBI" id="CHEBI:57634"/>
        <dbReference type="ChEBI" id="CHEBI:456216"/>
        <dbReference type="EC" id="2.7.1.11"/>
    </reaction>
</comment>
<dbReference type="GO" id="GO:0070095">
    <property type="term" value="F:fructose-6-phosphate binding"/>
    <property type="evidence" value="ECO:0007669"/>
    <property type="project" value="TreeGrafter"/>
</dbReference>
<keyword evidence="20" id="KW-1185">Reference proteome</keyword>
<feature type="binding site" description="in other chain" evidence="14">
    <location>
        <begin position="218"/>
        <end position="220"/>
    </location>
    <ligand>
        <name>ADP</name>
        <dbReference type="ChEBI" id="CHEBI:456216"/>
        <note>allosteric activator; ligand shared between dimeric partners</note>
    </ligand>
</feature>
<dbReference type="GO" id="GO:0030388">
    <property type="term" value="P:fructose 1,6-bisphosphate metabolic process"/>
    <property type="evidence" value="ECO:0007669"/>
    <property type="project" value="TreeGrafter"/>
</dbReference>
<keyword evidence="4 14" id="KW-0963">Cytoplasm</keyword>
<feature type="binding site" evidence="14">
    <location>
        <begin position="25"/>
        <end position="29"/>
    </location>
    <ligand>
        <name>ADP</name>
        <dbReference type="ChEBI" id="CHEBI:456216"/>
        <note>allosteric activator; ligand shared between dimeric partners</note>
    </ligand>
</feature>